<dbReference type="PANTHER" id="PTHR33908:SF3">
    <property type="entry name" value="UNDECAPRENYL PHOSPHATE-ALPHA-4-AMINO-4-DEOXY-L-ARABINOSE ARABINOSYL TRANSFERASE"/>
    <property type="match status" value="1"/>
</dbReference>
<dbReference type="GO" id="GO:0016763">
    <property type="term" value="F:pentosyltransferase activity"/>
    <property type="evidence" value="ECO:0007669"/>
    <property type="project" value="TreeGrafter"/>
</dbReference>
<evidence type="ECO:0000313" key="12">
    <source>
        <dbReference type="Proteomes" id="UP000541969"/>
    </source>
</evidence>
<keyword evidence="2" id="KW-1003">Cell membrane</keyword>
<evidence type="ECO:0000256" key="8">
    <source>
        <dbReference type="SAM" id="Phobius"/>
    </source>
</evidence>
<reference evidence="11 12" key="1">
    <citation type="submission" date="2020-07" db="EMBL/GenBank/DDBJ databases">
        <title>Sequencing the genomes of 1000 actinobacteria strains.</title>
        <authorList>
            <person name="Klenk H.-P."/>
        </authorList>
    </citation>
    <scope>NUCLEOTIDE SEQUENCE [LARGE SCALE GENOMIC DNA]</scope>
    <source>
        <strain evidence="11 12">DSM 104001</strain>
    </source>
</reference>
<feature type="transmembrane region" description="Helical" evidence="8">
    <location>
        <begin position="208"/>
        <end position="226"/>
    </location>
</feature>
<keyword evidence="3" id="KW-0328">Glycosyltransferase</keyword>
<feature type="transmembrane region" description="Helical" evidence="8">
    <location>
        <begin position="369"/>
        <end position="388"/>
    </location>
</feature>
<dbReference type="PANTHER" id="PTHR33908">
    <property type="entry name" value="MANNOSYLTRANSFERASE YKCB-RELATED"/>
    <property type="match status" value="1"/>
</dbReference>
<evidence type="ECO:0000256" key="3">
    <source>
        <dbReference type="ARBA" id="ARBA00022676"/>
    </source>
</evidence>
<comment type="subcellular location">
    <subcellularLocation>
        <location evidence="1">Cell membrane</location>
        <topology evidence="1">Multi-pass membrane protein</topology>
    </subcellularLocation>
</comment>
<evidence type="ECO:0000256" key="6">
    <source>
        <dbReference type="ARBA" id="ARBA00022989"/>
    </source>
</evidence>
<keyword evidence="6 8" id="KW-1133">Transmembrane helix</keyword>
<evidence type="ECO:0000256" key="4">
    <source>
        <dbReference type="ARBA" id="ARBA00022679"/>
    </source>
</evidence>
<dbReference type="GO" id="GO:0005886">
    <property type="term" value="C:plasma membrane"/>
    <property type="evidence" value="ECO:0007669"/>
    <property type="project" value="UniProtKB-SubCell"/>
</dbReference>
<dbReference type="Pfam" id="PF13231">
    <property type="entry name" value="PMT_2"/>
    <property type="match status" value="1"/>
</dbReference>
<accession>A0A853CKI9</accession>
<dbReference type="Pfam" id="PF24878">
    <property type="entry name" value="YkcB_C"/>
    <property type="match status" value="1"/>
</dbReference>
<protein>
    <submittedName>
        <fullName evidence="11">4-amino-4-deoxy-L-arabinose transferase-like glycosyltransferase</fullName>
    </submittedName>
</protein>
<feature type="transmembrane region" description="Helical" evidence="8">
    <location>
        <begin position="286"/>
        <end position="303"/>
    </location>
</feature>
<proteinExistence type="predicted"/>
<evidence type="ECO:0000256" key="7">
    <source>
        <dbReference type="ARBA" id="ARBA00023136"/>
    </source>
</evidence>
<evidence type="ECO:0000256" key="1">
    <source>
        <dbReference type="ARBA" id="ARBA00004651"/>
    </source>
</evidence>
<name>A0A853CKI9_9ACTN</name>
<dbReference type="EMBL" id="JACBZT010000001">
    <property type="protein sequence ID" value="NYJ08280.1"/>
    <property type="molecule type" value="Genomic_DNA"/>
</dbReference>
<keyword evidence="5 8" id="KW-0812">Transmembrane</keyword>
<dbReference type="Proteomes" id="UP000541969">
    <property type="component" value="Unassembled WGS sequence"/>
</dbReference>
<dbReference type="InterPro" id="IPR056785">
    <property type="entry name" value="YkcA/B-like_C"/>
</dbReference>
<evidence type="ECO:0000256" key="5">
    <source>
        <dbReference type="ARBA" id="ARBA00022692"/>
    </source>
</evidence>
<feature type="transmembrane region" description="Helical" evidence="8">
    <location>
        <begin position="183"/>
        <end position="201"/>
    </location>
</feature>
<feature type="transmembrane region" description="Helical" evidence="8">
    <location>
        <begin position="113"/>
        <end position="133"/>
    </location>
</feature>
<gene>
    <name evidence="11" type="ORF">GGQ55_004558</name>
</gene>
<feature type="transmembrane region" description="Helical" evidence="8">
    <location>
        <begin position="82"/>
        <end position="106"/>
    </location>
</feature>
<feature type="transmembrane region" description="Helical" evidence="8">
    <location>
        <begin position="394"/>
        <end position="415"/>
    </location>
</feature>
<evidence type="ECO:0000256" key="2">
    <source>
        <dbReference type="ARBA" id="ARBA00022475"/>
    </source>
</evidence>
<comment type="caution">
    <text evidence="11">The sequence shown here is derived from an EMBL/GenBank/DDBJ whole genome shotgun (WGS) entry which is preliminary data.</text>
</comment>
<feature type="transmembrane region" description="Helical" evidence="8">
    <location>
        <begin position="315"/>
        <end position="334"/>
    </location>
</feature>
<organism evidence="11 12">
    <name type="scientific">Petropleomorpha daqingensis</name>
    <dbReference type="NCBI Taxonomy" id="2026353"/>
    <lineage>
        <taxon>Bacteria</taxon>
        <taxon>Bacillati</taxon>
        <taxon>Actinomycetota</taxon>
        <taxon>Actinomycetes</taxon>
        <taxon>Geodermatophilales</taxon>
        <taxon>Geodermatophilaceae</taxon>
        <taxon>Petropleomorpha</taxon>
    </lineage>
</organism>
<keyword evidence="12" id="KW-1185">Reference proteome</keyword>
<keyword evidence="7 8" id="KW-0472">Membrane</keyword>
<feature type="transmembrane region" description="Helical" evidence="8">
    <location>
        <begin position="427"/>
        <end position="445"/>
    </location>
</feature>
<dbReference type="InterPro" id="IPR050297">
    <property type="entry name" value="LipidA_mod_glycosyltrf_83"/>
</dbReference>
<feature type="transmembrane region" description="Helical" evidence="8">
    <location>
        <begin position="340"/>
        <end position="362"/>
    </location>
</feature>
<dbReference type="GO" id="GO:0010041">
    <property type="term" value="P:response to iron(III) ion"/>
    <property type="evidence" value="ECO:0007669"/>
    <property type="project" value="TreeGrafter"/>
</dbReference>
<evidence type="ECO:0000259" key="10">
    <source>
        <dbReference type="Pfam" id="PF24878"/>
    </source>
</evidence>
<keyword evidence="4 11" id="KW-0808">Transferase</keyword>
<dbReference type="GO" id="GO:0009103">
    <property type="term" value="P:lipopolysaccharide biosynthetic process"/>
    <property type="evidence" value="ECO:0007669"/>
    <property type="project" value="UniProtKB-ARBA"/>
</dbReference>
<feature type="domain" description="Putative mannosyltransferase YkcA/B-like C-terminal" evidence="10">
    <location>
        <begin position="474"/>
        <end position="557"/>
    </location>
</feature>
<feature type="domain" description="Glycosyltransferase RgtA/B/C/D-like" evidence="9">
    <location>
        <begin position="64"/>
        <end position="221"/>
    </location>
</feature>
<dbReference type="AlphaFoldDB" id="A0A853CKI9"/>
<evidence type="ECO:0000259" key="9">
    <source>
        <dbReference type="Pfam" id="PF13231"/>
    </source>
</evidence>
<dbReference type="RefSeq" id="WP_179720740.1">
    <property type="nucleotide sequence ID" value="NZ_JACBZT010000001.1"/>
</dbReference>
<sequence length="583" mass="60430">MTAAVRDRLLTAALLAGAAVLYVVGLARSGWGNAFYAAAAQAGAQSWKAFFFGASDAPGTITVDKPPASIWLMSLSVRVFGLSSWSLLLPEALLGVAAVALLVATVRRVAGPWAGLLAGLLLALTPVLTLMARVDDPDALLTLLLVAAAWATTRALEDGRLRWALLTGALLGFAFLTKSLAAFLVLPGLAGAFLLAAPGLLRRRVAHLLAAGGVLVVTAGWWLLAVELTPASARPWVGGSPLNSPLDLAFGYNGLGRITGNESGAGVHVNGPRSAWRLLGSAADQFGWLLPAAVVGLAAGLVLRHRRPRTDPLRAAFVLWGGWALPTALVFSVMQGVWHPYYTVELAPAVAALAALGATVLWRRRTTGAVAVLAAGSLLTTAWAVSLVDRSREATGPVAALVVFCGLVGVLLLGAGGTMDRSVARMGATLLLVGALLGPAAWSVATAEVPHTGSDVRAGPGSGTPSLADTPPALVRVLGQDTDDWTWTAATVGRRAADLQLAVGAPVMPIGGFFGRDPAPSLPQFEAQVRRHHVHWYVPGLHGTGSAVRIDRWVRRHAPPVHVGGLTIYDLAGLASGRFEDTT</sequence>
<dbReference type="InterPro" id="IPR038731">
    <property type="entry name" value="RgtA/B/C-like"/>
</dbReference>
<evidence type="ECO:0000313" key="11">
    <source>
        <dbReference type="EMBL" id="NYJ08280.1"/>
    </source>
</evidence>